<dbReference type="EMBL" id="LK932742">
    <property type="protein sequence ID" value="CDS92653.1"/>
    <property type="molecule type" value="Genomic_DNA"/>
</dbReference>
<protein>
    <submittedName>
        <fullName evidence="1">Uncharacterized protein</fullName>
    </submittedName>
</protein>
<proteinExistence type="predicted"/>
<evidence type="ECO:0000313" key="1">
    <source>
        <dbReference type="EMBL" id="CDS92653.1"/>
    </source>
</evidence>
<gene>
    <name evidence="1" type="ORF">BN1095_1020038</name>
</gene>
<accession>A0A069AMT9</accession>
<name>A0A069AMT9_CLODI</name>
<organism evidence="1">
    <name type="scientific">Clostridioides difficile</name>
    <name type="common">Peptoclostridium difficile</name>
    <dbReference type="NCBI Taxonomy" id="1496"/>
    <lineage>
        <taxon>Bacteria</taxon>
        <taxon>Bacillati</taxon>
        <taxon>Bacillota</taxon>
        <taxon>Clostridia</taxon>
        <taxon>Peptostreptococcales</taxon>
        <taxon>Peptostreptococcaceae</taxon>
        <taxon>Clostridioides</taxon>
    </lineage>
</organism>
<reference evidence="1" key="1">
    <citation type="submission" date="2014-07" db="EMBL/GenBank/DDBJ databases">
        <authorList>
            <person name="Monot Marc"/>
        </authorList>
    </citation>
    <scope>NUCLEOTIDE SEQUENCE</scope>
    <source>
        <strain evidence="1">7032989</strain>
    </source>
</reference>
<sequence length="45" mass="5053">MIGMYLLSNCLYFLNPNPNTLRATTNKSSCSGIKLIKLSIFYPPN</sequence>
<dbReference type="AlphaFoldDB" id="A0A069AMT9"/>